<evidence type="ECO:0000256" key="1">
    <source>
        <dbReference type="SAM" id="MobiDB-lite"/>
    </source>
</evidence>
<evidence type="ECO:0000313" key="4">
    <source>
        <dbReference type="Proteomes" id="UP001303046"/>
    </source>
</evidence>
<name>A0ABR1EUJ3_NECAM</name>
<feature type="compositionally biased region" description="Basic residues" evidence="1">
    <location>
        <begin position="67"/>
        <end position="85"/>
    </location>
</feature>
<keyword evidence="2" id="KW-0732">Signal</keyword>
<organism evidence="3 4">
    <name type="scientific">Necator americanus</name>
    <name type="common">Human hookworm</name>
    <dbReference type="NCBI Taxonomy" id="51031"/>
    <lineage>
        <taxon>Eukaryota</taxon>
        <taxon>Metazoa</taxon>
        <taxon>Ecdysozoa</taxon>
        <taxon>Nematoda</taxon>
        <taxon>Chromadorea</taxon>
        <taxon>Rhabditida</taxon>
        <taxon>Rhabditina</taxon>
        <taxon>Rhabditomorpha</taxon>
        <taxon>Strongyloidea</taxon>
        <taxon>Ancylostomatidae</taxon>
        <taxon>Bunostominae</taxon>
        <taxon>Necator</taxon>
    </lineage>
</organism>
<evidence type="ECO:0000313" key="3">
    <source>
        <dbReference type="EMBL" id="KAK6766314.1"/>
    </source>
</evidence>
<sequence length="203" mass="22972">MRSFLLLSLVVACAWARYGVPQAPAPVQTAPAYAAPAPQPLYAPQPLVLPYRPFHHRWSSSSSDSRGHRRRRPHRRTTRKPKRYHSTPNYDCKRCKPFTNYPDSNTVFKYATTMDGCAFAYVTCPTTESEGYLIFGYSSFGWAEVLAQGVYLGGTGLYCDRNNQWQGVTYNGTTKLPIYDVKCSRYTISVDSKSVFPEKMLKA</sequence>
<proteinExistence type="predicted"/>
<dbReference type="Proteomes" id="UP001303046">
    <property type="component" value="Unassembled WGS sequence"/>
</dbReference>
<accession>A0ABR1EUJ3</accession>
<feature type="region of interest" description="Disordered" evidence="1">
    <location>
        <begin position="57"/>
        <end position="87"/>
    </location>
</feature>
<dbReference type="EMBL" id="JAVFWL010000006">
    <property type="protein sequence ID" value="KAK6766314.1"/>
    <property type="molecule type" value="Genomic_DNA"/>
</dbReference>
<keyword evidence="4" id="KW-1185">Reference proteome</keyword>
<reference evidence="3 4" key="1">
    <citation type="submission" date="2023-08" db="EMBL/GenBank/DDBJ databases">
        <title>A Necator americanus chromosomal reference genome.</title>
        <authorList>
            <person name="Ilik V."/>
            <person name="Petrzelkova K.J."/>
            <person name="Pardy F."/>
            <person name="Fuh T."/>
            <person name="Niatou-Singa F.S."/>
            <person name="Gouil Q."/>
            <person name="Baker L."/>
            <person name="Ritchie M.E."/>
            <person name="Jex A.R."/>
            <person name="Gazzola D."/>
            <person name="Li H."/>
            <person name="Toshio Fujiwara R."/>
            <person name="Zhan B."/>
            <person name="Aroian R.V."/>
            <person name="Pafco B."/>
            <person name="Schwarz E.M."/>
        </authorList>
    </citation>
    <scope>NUCLEOTIDE SEQUENCE [LARGE SCALE GENOMIC DNA]</scope>
    <source>
        <strain evidence="3 4">Aroian</strain>
        <tissue evidence="3">Whole animal</tissue>
    </source>
</reference>
<protein>
    <submittedName>
        <fullName evidence="3">Uncharacterized protein</fullName>
    </submittedName>
</protein>
<comment type="caution">
    <text evidence="3">The sequence shown here is derived from an EMBL/GenBank/DDBJ whole genome shotgun (WGS) entry which is preliminary data.</text>
</comment>
<feature type="signal peptide" evidence="2">
    <location>
        <begin position="1"/>
        <end position="16"/>
    </location>
</feature>
<evidence type="ECO:0000256" key="2">
    <source>
        <dbReference type="SAM" id="SignalP"/>
    </source>
</evidence>
<gene>
    <name evidence="3" type="primary">Necator_chrX.g26088</name>
    <name evidence="3" type="ORF">RB195_025922</name>
</gene>
<feature type="chain" id="PRO_5046778868" evidence="2">
    <location>
        <begin position="17"/>
        <end position="203"/>
    </location>
</feature>